<evidence type="ECO:0000256" key="4">
    <source>
        <dbReference type="ARBA" id="ARBA00023125"/>
    </source>
</evidence>
<dbReference type="Gene3D" id="3.40.50.2300">
    <property type="match status" value="1"/>
</dbReference>
<feature type="modified residue" description="4-aspartylphosphate" evidence="6">
    <location>
        <position position="53"/>
    </location>
</feature>
<dbReference type="SMART" id="SM00448">
    <property type="entry name" value="REC"/>
    <property type="match status" value="1"/>
</dbReference>
<dbReference type="FunFam" id="3.40.50.2300:FF:000001">
    <property type="entry name" value="DNA-binding response regulator PhoB"/>
    <property type="match status" value="1"/>
</dbReference>
<dbReference type="InterPro" id="IPR011006">
    <property type="entry name" value="CheY-like_superfamily"/>
</dbReference>
<evidence type="ECO:0000256" key="5">
    <source>
        <dbReference type="ARBA" id="ARBA00023163"/>
    </source>
</evidence>
<dbReference type="SUPFAM" id="SSF52172">
    <property type="entry name" value="CheY-like"/>
    <property type="match status" value="1"/>
</dbReference>
<dbReference type="SMART" id="SM00862">
    <property type="entry name" value="Trans_reg_C"/>
    <property type="match status" value="1"/>
</dbReference>
<dbReference type="Pfam" id="PF00486">
    <property type="entry name" value="Trans_reg_C"/>
    <property type="match status" value="1"/>
</dbReference>
<dbReference type="Proteomes" id="UP000649753">
    <property type="component" value="Unassembled WGS sequence"/>
</dbReference>
<dbReference type="PROSITE" id="PS50110">
    <property type="entry name" value="RESPONSE_REGULATORY"/>
    <property type="match status" value="1"/>
</dbReference>
<comment type="caution">
    <text evidence="10">The sequence shown here is derived from an EMBL/GenBank/DDBJ whole genome shotgun (WGS) entry which is preliminary data.</text>
</comment>
<dbReference type="InterPro" id="IPR036388">
    <property type="entry name" value="WH-like_DNA-bd_sf"/>
</dbReference>
<dbReference type="GO" id="GO:0006355">
    <property type="term" value="P:regulation of DNA-templated transcription"/>
    <property type="evidence" value="ECO:0007669"/>
    <property type="project" value="InterPro"/>
</dbReference>
<protein>
    <submittedName>
        <fullName evidence="10">DNA-binding response OmpR family regulator</fullName>
    </submittedName>
</protein>
<dbReference type="CDD" id="cd00383">
    <property type="entry name" value="trans_reg_C"/>
    <property type="match status" value="1"/>
</dbReference>
<evidence type="ECO:0000256" key="3">
    <source>
        <dbReference type="ARBA" id="ARBA00023015"/>
    </source>
</evidence>
<dbReference type="AlphaFoldDB" id="A0A927R0J7"/>
<evidence type="ECO:0000256" key="1">
    <source>
        <dbReference type="ARBA" id="ARBA00022553"/>
    </source>
</evidence>
<keyword evidence="11" id="KW-1185">Reference proteome</keyword>
<reference evidence="10" key="1">
    <citation type="submission" date="2020-10" db="EMBL/GenBank/DDBJ databases">
        <title>Sequencing the genomes of 1000 actinobacteria strains.</title>
        <authorList>
            <person name="Klenk H.-P."/>
        </authorList>
    </citation>
    <scope>NUCLEOTIDE SEQUENCE</scope>
    <source>
        <strain evidence="10">DSM 46832</strain>
    </source>
</reference>
<keyword evidence="4 7" id="KW-0238">DNA-binding</keyword>
<organism evidence="10 11">
    <name type="scientific">Plantactinospora soyae</name>
    <dbReference type="NCBI Taxonomy" id="1544732"/>
    <lineage>
        <taxon>Bacteria</taxon>
        <taxon>Bacillati</taxon>
        <taxon>Actinomycetota</taxon>
        <taxon>Actinomycetes</taxon>
        <taxon>Micromonosporales</taxon>
        <taxon>Micromonosporaceae</taxon>
        <taxon>Plantactinospora</taxon>
    </lineage>
</organism>
<keyword evidence="3" id="KW-0805">Transcription regulation</keyword>
<keyword evidence="2" id="KW-0902">Two-component regulatory system</keyword>
<dbReference type="GO" id="GO:0032993">
    <property type="term" value="C:protein-DNA complex"/>
    <property type="evidence" value="ECO:0007669"/>
    <property type="project" value="TreeGrafter"/>
</dbReference>
<dbReference type="Pfam" id="PF00072">
    <property type="entry name" value="Response_reg"/>
    <property type="match status" value="1"/>
</dbReference>
<dbReference type="InterPro" id="IPR001867">
    <property type="entry name" value="OmpR/PhoB-type_DNA-bd"/>
</dbReference>
<dbReference type="GO" id="GO:0000156">
    <property type="term" value="F:phosphorelay response regulator activity"/>
    <property type="evidence" value="ECO:0007669"/>
    <property type="project" value="TreeGrafter"/>
</dbReference>
<sequence length="237" mass="26183">MSARILVAEDDPKQANLVRVYLEREGHSVLVVGDGRAALEQCRSRRPDLVILDVMMPVVDGLDVCRILRAESTLPILLLTARTTEDDVLLGLDIGADDYLTKPYSPRELAARVRALLRRAGVLSAGNQAVLRVGDLEVDPGRFEVRIDGRLITLTAKEFGILEVLAGEPGRAFTRAQIIDRAFGFDHYVLERTVDAHVMNLRRKIEIDPAEPRYVQTVFGRGYRLAESAADGADLPA</sequence>
<evidence type="ECO:0000259" key="9">
    <source>
        <dbReference type="PROSITE" id="PS51755"/>
    </source>
</evidence>
<name>A0A927R0J7_9ACTN</name>
<evidence type="ECO:0000313" key="11">
    <source>
        <dbReference type="Proteomes" id="UP000649753"/>
    </source>
</evidence>
<dbReference type="GO" id="GO:0000976">
    <property type="term" value="F:transcription cis-regulatory region binding"/>
    <property type="evidence" value="ECO:0007669"/>
    <property type="project" value="TreeGrafter"/>
</dbReference>
<dbReference type="Gene3D" id="6.10.250.690">
    <property type="match status" value="1"/>
</dbReference>
<keyword evidence="1 6" id="KW-0597">Phosphoprotein</keyword>
<dbReference type="SUPFAM" id="SSF46894">
    <property type="entry name" value="C-terminal effector domain of the bipartite response regulators"/>
    <property type="match status" value="1"/>
</dbReference>
<dbReference type="PANTHER" id="PTHR48111:SF4">
    <property type="entry name" value="DNA-BINDING DUAL TRANSCRIPTIONAL REGULATOR OMPR"/>
    <property type="match status" value="1"/>
</dbReference>
<evidence type="ECO:0000256" key="6">
    <source>
        <dbReference type="PROSITE-ProRule" id="PRU00169"/>
    </source>
</evidence>
<gene>
    <name evidence="10" type="ORF">H4W31_004366</name>
</gene>
<keyword evidence="5" id="KW-0804">Transcription</keyword>
<dbReference type="InterPro" id="IPR039420">
    <property type="entry name" value="WalR-like"/>
</dbReference>
<feature type="DNA-binding region" description="OmpR/PhoB-type" evidence="7">
    <location>
        <begin position="128"/>
        <end position="227"/>
    </location>
</feature>
<dbReference type="InterPro" id="IPR016032">
    <property type="entry name" value="Sig_transdc_resp-reg_C-effctor"/>
</dbReference>
<dbReference type="PANTHER" id="PTHR48111">
    <property type="entry name" value="REGULATOR OF RPOS"/>
    <property type="match status" value="1"/>
</dbReference>
<evidence type="ECO:0000313" key="10">
    <source>
        <dbReference type="EMBL" id="MBE1488728.1"/>
    </source>
</evidence>
<feature type="domain" description="Response regulatory" evidence="8">
    <location>
        <begin position="4"/>
        <end position="117"/>
    </location>
</feature>
<dbReference type="PROSITE" id="PS51755">
    <property type="entry name" value="OMPR_PHOB"/>
    <property type="match status" value="1"/>
</dbReference>
<dbReference type="InterPro" id="IPR001789">
    <property type="entry name" value="Sig_transdc_resp-reg_receiver"/>
</dbReference>
<dbReference type="Gene3D" id="1.10.10.10">
    <property type="entry name" value="Winged helix-like DNA-binding domain superfamily/Winged helix DNA-binding domain"/>
    <property type="match status" value="1"/>
</dbReference>
<evidence type="ECO:0000259" key="8">
    <source>
        <dbReference type="PROSITE" id="PS50110"/>
    </source>
</evidence>
<dbReference type="GO" id="GO:0005829">
    <property type="term" value="C:cytosol"/>
    <property type="evidence" value="ECO:0007669"/>
    <property type="project" value="TreeGrafter"/>
</dbReference>
<evidence type="ECO:0000256" key="7">
    <source>
        <dbReference type="PROSITE-ProRule" id="PRU01091"/>
    </source>
</evidence>
<feature type="domain" description="OmpR/PhoB-type" evidence="9">
    <location>
        <begin position="128"/>
        <end position="227"/>
    </location>
</feature>
<proteinExistence type="predicted"/>
<accession>A0A927R0J7</accession>
<dbReference type="RefSeq" id="WP_192768326.1">
    <property type="nucleotide sequence ID" value="NZ_JADBEB010000001.1"/>
</dbReference>
<dbReference type="CDD" id="cd17574">
    <property type="entry name" value="REC_OmpR"/>
    <property type="match status" value="1"/>
</dbReference>
<dbReference type="EMBL" id="JADBEB010000001">
    <property type="protein sequence ID" value="MBE1488728.1"/>
    <property type="molecule type" value="Genomic_DNA"/>
</dbReference>
<evidence type="ECO:0000256" key="2">
    <source>
        <dbReference type="ARBA" id="ARBA00023012"/>
    </source>
</evidence>